<keyword evidence="7" id="KW-1185">Reference proteome</keyword>
<dbReference type="Gene3D" id="1.10.510.10">
    <property type="entry name" value="Transferase(Phosphotransferase) domain 1"/>
    <property type="match status" value="1"/>
</dbReference>
<dbReference type="GO" id="GO:0005524">
    <property type="term" value="F:ATP binding"/>
    <property type="evidence" value="ECO:0007669"/>
    <property type="project" value="UniProtKB-UniRule"/>
</dbReference>
<name>A0A0L7LN75_OPEBR</name>
<dbReference type="PANTHER" id="PTHR27001:SF931">
    <property type="entry name" value="OS11G0664100 PROTEIN"/>
    <property type="match status" value="1"/>
</dbReference>
<organism evidence="6 7">
    <name type="scientific">Operophtera brumata</name>
    <name type="common">Winter moth</name>
    <name type="synonym">Phalaena brumata</name>
    <dbReference type="NCBI Taxonomy" id="104452"/>
    <lineage>
        <taxon>Eukaryota</taxon>
        <taxon>Metazoa</taxon>
        <taxon>Ecdysozoa</taxon>
        <taxon>Arthropoda</taxon>
        <taxon>Hexapoda</taxon>
        <taxon>Insecta</taxon>
        <taxon>Pterygota</taxon>
        <taxon>Neoptera</taxon>
        <taxon>Endopterygota</taxon>
        <taxon>Lepidoptera</taxon>
        <taxon>Glossata</taxon>
        <taxon>Ditrysia</taxon>
        <taxon>Geometroidea</taxon>
        <taxon>Geometridae</taxon>
        <taxon>Larentiinae</taxon>
        <taxon>Operophtera</taxon>
    </lineage>
</organism>
<reference evidence="6 7" key="1">
    <citation type="journal article" date="2015" name="Genome Biol. Evol.">
        <title>The genome of winter moth (Operophtera brumata) provides a genomic perspective on sexual dimorphism and phenology.</title>
        <authorList>
            <person name="Derks M.F."/>
            <person name="Smit S."/>
            <person name="Salis L."/>
            <person name="Schijlen E."/>
            <person name="Bossers A."/>
            <person name="Mateman C."/>
            <person name="Pijl A.S."/>
            <person name="de Ridder D."/>
            <person name="Groenen M.A."/>
            <person name="Visser M.E."/>
            <person name="Megens H.J."/>
        </authorList>
    </citation>
    <scope>NUCLEOTIDE SEQUENCE [LARGE SCALE GENOMIC DNA]</scope>
    <source>
        <strain evidence="6">WM2013NL</strain>
        <tissue evidence="6">Head and thorax</tissue>
    </source>
</reference>
<gene>
    <name evidence="6" type="ORF">OBRU01_04715</name>
</gene>
<dbReference type="EMBL" id="JTDY01000499">
    <property type="protein sequence ID" value="KOB76902.1"/>
    <property type="molecule type" value="Genomic_DNA"/>
</dbReference>
<evidence type="ECO:0000256" key="4">
    <source>
        <dbReference type="SAM" id="MobiDB-lite"/>
    </source>
</evidence>
<evidence type="ECO:0000256" key="3">
    <source>
        <dbReference type="PROSITE-ProRule" id="PRU10141"/>
    </source>
</evidence>
<dbReference type="AlphaFoldDB" id="A0A0L7LN75"/>
<dbReference type="Gene3D" id="1.10.533.10">
    <property type="entry name" value="Death Domain, Fas"/>
    <property type="match status" value="1"/>
</dbReference>
<evidence type="ECO:0000313" key="6">
    <source>
        <dbReference type="EMBL" id="KOB76902.1"/>
    </source>
</evidence>
<dbReference type="SUPFAM" id="SSF47986">
    <property type="entry name" value="DEATH domain"/>
    <property type="match status" value="1"/>
</dbReference>
<evidence type="ECO:0000259" key="5">
    <source>
        <dbReference type="PROSITE" id="PS50011"/>
    </source>
</evidence>
<dbReference type="InterPro" id="IPR011029">
    <property type="entry name" value="DEATH-like_dom_sf"/>
</dbReference>
<dbReference type="Proteomes" id="UP000037510">
    <property type="component" value="Unassembled WGS sequence"/>
</dbReference>
<dbReference type="PROSITE" id="PS50011">
    <property type="entry name" value="PROTEIN_KINASE_DOM"/>
    <property type="match status" value="1"/>
</dbReference>
<dbReference type="PANTHER" id="PTHR27001">
    <property type="entry name" value="OS01G0253100 PROTEIN"/>
    <property type="match status" value="1"/>
</dbReference>
<dbReference type="InterPro" id="IPR017441">
    <property type="entry name" value="Protein_kinase_ATP_BS"/>
</dbReference>
<keyword evidence="2 3" id="KW-0067">ATP-binding</keyword>
<feature type="domain" description="Protein kinase" evidence="5">
    <location>
        <begin position="330"/>
        <end position="605"/>
    </location>
</feature>
<dbReference type="InterPro" id="IPR008271">
    <property type="entry name" value="Ser/Thr_kinase_AS"/>
</dbReference>
<protein>
    <submittedName>
        <fullName evidence="6">Pelle</fullName>
    </submittedName>
</protein>
<dbReference type="Pfam" id="PF00069">
    <property type="entry name" value="Pkinase"/>
    <property type="match status" value="1"/>
</dbReference>
<dbReference type="Gene3D" id="3.30.200.20">
    <property type="entry name" value="Phosphorylase Kinase, domain 1"/>
    <property type="match status" value="1"/>
</dbReference>
<proteinExistence type="predicted"/>
<dbReference type="InterPro" id="IPR029397">
    <property type="entry name" value="Tube_Death"/>
</dbReference>
<dbReference type="PROSITE" id="PS00108">
    <property type="entry name" value="PROTEIN_KINASE_ST"/>
    <property type="match status" value="1"/>
</dbReference>
<dbReference type="SUPFAM" id="SSF56112">
    <property type="entry name" value="Protein kinase-like (PK-like)"/>
    <property type="match status" value="1"/>
</dbReference>
<feature type="compositionally biased region" description="Polar residues" evidence="4">
    <location>
        <begin position="204"/>
        <end position="213"/>
    </location>
</feature>
<dbReference type="GO" id="GO:0005886">
    <property type="term" value="C:plasma membrane"/>
    <property type="evidence" value="ECO:0007669"/>
    <property type="project" value="TreeGrafter"/>
</dbReference>
<evidence type="ECO:0000256" key="1">
    <source>
        <dbReference type="ARBA" id="ARBA00022741"/>
    </source>
</evidence>
<dbReference type="SMART" id="SM00220">
    <property type="entry name" value="S_TKc"/>
    <property type="match status" value="1"/>
</dbReference>
<sequence length="605" mass="67593">MNKDTELRKLPAGYLSSVEETLETNEDWKKLMSHIPKNLENLVNEHYELKYNGEHIRWLKCDSQCSHIDLSFLCRLIENEANETKMKCAKVLFDEWGTSGQPLPQRPSRGPGAPVDVNVTELLNDDCTTRQLITSSNNCNDTTKVVRNTSNSQHLPASGLGQQPSASDMIEFSKNVSDSQHLPPPDLGQQPAKDKSASDMIEFSKTTSHSQRLPPSDLEQQPKGMSDSDMIAFSKNKLGSQHLPGLTNASYSQFIPDFGVLNPQTIKTNTMPVAFTGDSETQFHSDTTQSSESQSKYFQPSFIFEQTDKDILEKTKLIQFAFNDLEAITNNFSDALGSGGFGDVFLGSHDVLGLLAVKKAHNHQSLDMVMSMFITEVNSLSLLHHENIVPIIGFSRDGPAPCIVCEYIDGGSLKQKIADKVLNESQRMNIMIGTAEGLKYLHNTVDPNKNPLHSDKKAYFIHGDVKSANIMLTKDCLPKLCDFGLAKQLEKTHISENLRGTKGYMAPESLSGTITQKSDVYGFGIVLLELLTGLQPIVRENNEQMHIKEYLEENSKDNDISTFLDKVVDRWINGQNIYDIALRCLNMERDQRPSMDVICSDLHNI</sequence>
<dbReference type="InterPro" id="IPR011009">
    <property type="entry name" value="Kinase-like_dom_sf"/>
</dbReference>
<feature type="binding site" evidence="3">
    <location>
        <position position="359"/>
    </location>
    <ligand>
        <name>ATP</name>
        <dbReference type="ChEBI" id="CHEBI:30616"/>
    </ligand>
</feature>
<comment type="caution">
    <text evidence="6">The sequence shown here is derived from an EMBL/GenBank/DDBJ whole genome shotgun (WGS) entry which is preliminary data.</text>
</comment>
<evidence type="ECO:0000313" key="7">
    <source>
        <dbReference type="Proteomes" id="UP000037510"/>
    </source>
</evidence>
<dbReference type="STRING" id="104452.A0A0L7LN75"/>
<dbReference type="GO" id="GO:0004672">
    <property type="term" value="F:protein kinase activity"/>
    <property type="evidence" value="ECO:0007669"/>
    <property type="project" value="InterPro"/>
</dbReference>
<dbReference type="Pfam" id="PF14786">
    <property type="entry name" value="Death_2"/>
    <property type="match status" value="1"/>
</dbReference>
<keyword evidence="1 3" id="KW-0547">Nucleotide-binding</keyword>
<feature type="region of interest" description="Disordered" evidence="4">
    <location>
        <begin position="175"/>
        <end position="227"/>
    </location>
</feature>
<accession>A0A0L7LN75</accession>
<dbReference type="InterPro" id="IPR000719">
    <property type="entry name" value="Prot_kinase_dom"/>
</dbReference>
<evidence type="ECO:0000256" key="2">
    <source>
        <dbReference type="ARBA" id="ARBA00022840"/>
    </source>
</evidence>
<dbReference type="PROSITE" id="PS00107">
    <property type="entry name" value="PROTEIN_KINASE_ATP"/>
    <property type="match status" value="1"/>
</dbReference>